<name>A0A072U015_MEDTR</name>
<sequence>MFLTQRLWCICCCDCVTISVNPSVMGSERRLVHCGSSTLSLFLGCLVACFVLTQLLDSLARNGCFLDLMLWLMQWVVDGLVSVLAAWFIRRYQLFGYITIHFLQCLLF</sequence>
<accession>A0A072U015</accession>
<dbReference type="EnsemblPlants" id="KEH19145">
    <property type="protein sequence ID" value="KEH19145"/>
    <property type="gene ID" value="MTR_8g041555"/>
</dbReference>
<proteinExistence type="predicted"/>
<keyword evidence="1" id="KW-0472">Membrane</keyword>
<feature type="transmembrane region" description="Helical" evidence="1">
    <location>
        <begin position="39"/>
        <end position="56"/>
    </location>
</feature>
<evidence type="ECO:0000313" key="6">
    <source>
        <dbReference type="Proteomes" id="UP000265566"/>
    </source>
</evidence>
<reference evidence="2 5" key="1">
    <citation type="journal article" date="2011" name="Nature">
        <title>The Medicago genome provides insight into the evolution of rhizobial symbioses.</title>
        <authorList>
            <person name="Young N.D."/>
            <person name="Debelle F."/>
            <person name="Oldroyd G.E."/>
            <person name="Geurts R."/>
            <person name="Cannon S.B."/>
            <person name="Udvardi M.K."/>
            <person name="Benedito V.A."/>
            <person name="Mayer K.F."/>
            <person name="Gouzy J."/>
            <person name="Schoof H."/>
            <person name="Van de Peer Y."/>
            <person name="Proost S."/>
            <person name="Cook D.R."/>
            <person name="Meyers B.C."/>
            <person name="Spannagl M."/>
            <person name="Cheung F."/>
            <person name="De Mita S."/>
            <person name="Krishnakumar V."/>
            <person name="Gundlach H."/>
            <person name="Zhou S."/>
            <person name="Mudge J."/>
            <person name="Bharti A.K."/>
            <person name="Murray J.D."/>
            <person name="Naoumkina M.A."/>
            <person name="Rosen B."/>
            <person name="Silverstein K.A."/>
            <person name="Tang H."/>
            <person name="Rombauts S."/>
            <person name="Zhao P.X."/>
            <person name="Zhou P."/>
            <person name="Barbe V."/>
            <person name="Bardou P."/>
            <person name="Bechner M."/>
            <person name="Bellec A."/>
            <person name="Berger A."/>
            <person name="Berges H."/>
            <person name="Bidwell S."/>
            <person name="Bisseling T."/>
            <person name="Choisne N."/>
            <person name="Couloux A."/>
            <person name="Denny R."/>
            <person name="Deshpande S."/>
            <person name="Dai X."/>
            <person name="Doyle J.J."/>
            <person name="Dudez A.M."/>
            <person name="Farmer A.D."/>
            <person name="Fouteau S."/>
            <person name="Franken C."/>
            <person name="Gibelin C."/>
            <person name="Gish J."/>
            <person name="Goldstein S."/>
            <person name="Gonzalez A.J."/>
            <person name="Green P.J."/>
            <person name="Hallab A."/>
            <person name="Hartog M."/>
            <person name="Hua A."/>
            <person name="Humphray S.J."/>
            <person name="Jeong D.H."/>
            <person name="Jing Y."/>
            <person name="Jocker A."/>
            <person name="Kenton S.M."/>
            <person name="Kim D.J."/>
            <person name="Klee K."/>
            <person name="Lai H."/>
            <person name="Lang C."/>
            <person name="Lin S."/>
            <person name="Macmil S.L."/>
            <person name="Magdelenat G."/>
            <person name="Matthews L."/>
            <person name="McCorrison J."/>
            <person name="Monaghan E.L."/>
            <person name="Mun J.H."/>
            <person name="Najar F.Z."/>
            <person name="Nicholson C."/>
            <person name="Noirot C."/>
            <person name="O'Bleness M."/>
            <person name="Paule C.R."/>
            <person name="Poulain J."/>
            <person name="Prion F."/>
            <person name="Qin B."/>
            <person name="Qu C."/>
            <person name="Retzel E.F."/>
            <person name="Riddle C."/>
            <person name="Sallet E."/>
            <person name="Samain S."/>
            <person name="Samson N."/>
            <person name="Sanders I."/>
            <person name="Saurat O."/>
            <person name="Scarpelli C."/>
            <person name="Schiex T."/>
            <person name="Segurens B."/>
            <person name="Severin A.J."/>
            <person name="Sherrier D.J."/>
            <person name="Shi R."/>
            <person name="Sims S."/>
            <person name="Singer S.R."/>
            <person name="Sinharoy S."/>
            <person name="Sterck L."/>
            <person name="Viollet A."/>
            <person name="Wang B.B."/>
            <person name="Wang K."/>
            <person name="Wang M."/>
            <person name="Wang X."/>
            <person name="Warfsmann J."/>
            <person name="Weissenbach J."/>
            <person name="White D.D."/>
            <person name="White J.D."/>
            <person name="Wiley G.B."/>
            <person name="Wincker P."/>
            <person name="Xing Y."/>
            <person name="Yang L."/>
            <person name="Yao Z."/>
            <person name="Ying F."/>
            <person name="Zhai J."/>
            <person name="Zhou L."/>
            <person name="Zuber A."/>
            <person name="Denarie J."/>
            <person name="Dixon R.A."/>
            <person name="May G.D."/>
            <person name="Schwartz D.C."/>
            <person name="Rogers J."/>
            <person name="Quetier F."/>
            <person name="Town C.D."/>
            <person name="Roe B.A."/>
        </authorList>
    </citation>
    <scope>NUCLEOTIDE SEQUENCE [LARGE SCALE GENOMIC DNA]</scope>
    <source>
        <strain evidence="2">A17</strain>
        <strain evidence="4 5">cv. Jemalong A17</strain>
    </source>
</reference>
<dbReference type="Proteomes" id="UP000265566">
    <property type="component" value="Chromosome 8"/>
</dbReference>
<protein>
    <submittedName>
        <fullName evidence="2">Transmembrane protein, putative</fullName>
    </submittedName>
</protein>
<gene>
    <name evidence="2" type="ordered locus">MTR_8g041555</name>
    <name evidence="3" type="ORF">MtrunA17_Chr8g0354211</name>
</gene>
<dbReference type="Proteomes" id="UP000002051">
    <property type="component" value="Chromosome 8"/>
</dbReference>
<keyword evidence="1 2" id="KW-0812">Transmembrane</keyword>
<evidence type="ECO:0000313" key="3">
    <source>
        <dbReference type="EMBL" id="RHN40387.1"/>
    </source>
</evidence>
<evidence type="ECO:0000313" key="2">
    <source>
        <dbReference type="EMBL" id="KEH19145.1"/>
    </source>
</evidence>
<dbReference type="AlphaFoldDB" id="A0A072U015"/>
<dbReference type="Gramene" id="rna46535">
    <property type="protein sequence ID" value="RHN40387.1"/>
    <property type="gene ID" value="gene46535"/>
</dbReference>
<organism evidence="2 5">
    <name type="scientific">Medicago truncatula</name>
    <name type="common">Barrel medic</name>
    <name type="synonym">Medicago tribuloides</name>
    <dbReference type="NCBI Taxonomy" id="3880"/>
    <lineage>
        <taxon>Eukaryota</taxon>
        <taxon>Viridiplantae</taxon>
        <taxon>Streptophyta</taxon>
        <taxon>Embryophyta</taxon>
        <taxon>Tracheophyta</taxon>
        <taxon>Spermatophyta</taxon>
        <taxon>Magnoliopsida</taxon>
        <taxon>eudicotyledons</taxon>
        <taxon>Gunneridae</taxon>
        <taxon>Pentapetalae</taxon>
        <taxon>rosids</taxon>
        <taxon>fabids</taxon>
        <taxon>Fabales</taxon>
        <taxon>Fabaceae</taxon>
        <taxon>Papilionoideae</taxon>
        <taxon>50 kb inversion clade</taxon>
        <taxon>NPAAA clade</taxon>
        <taxon>Hologalegina</taxon>
        <taxon>IRL clade</taxon>
        <taxon>Trifolieae</taxon>
        <taxon>Medicago</taxon>
    </lineage>
</organism>
<evidence type="ECO:0000313" key="5">
    <source>
        <dbReference type="Proteomes" id="UP000002051"/>
    </source>
</evidence>
<keyword evidence="1" id="KW-1133">Transmembrane helix</keyword>
<dbReference type="EMBL" id="PSQE01000008">
    <property type="protein sequence ID" value="RHN40387.1"/>
    <property type="molecule type" value="Genomic_DNA"/>
</dbReference>
<reference evidence="4" key="3">
    <citation type="submission" date="2015-04" db="UniProtKB">
        <authorList>
            <consortium name="EnsemblPlants"/>
        </authorList>
    </citation>
    <scope>IDENTIFICATION</scope>
    <source>
        <strain evidence="4">cv. Jemalong A17</strain>
    </source>
</reference>
<dbReference type="HOGENOM" id="CLU_2200905_0_0_1"/>
<reference evidence="3" key="5">
    <citation type="journal article" date="2018" name="Nat. Plants">
        <title>Whole-genome landscape of Medicago truncatula symbiotic genes.</title>
        <authorList>
            <person name="Pecrix Y."/>
            <person name="Gamas P."/>
            <person name="Carrere S."/>
        </authorList>
    </citation>
    <scope>NUCLEOTIDE SEQUENCE</scope>
    <source>
        <tissue evidence="3">Leaves</tissue>
    </source>
</reference>
<evidence type="ECO:0000256" key="1">
    <source>
        <dbReference type="SAM" id="Phobius"/>
    </source>
</evidence>
<keyword evidence="5" id="KW-1185">Reference proteome</keyword>
<reference evidence="2 5" key="2">
    <citation type="journal article" date="2014" name="BMC Genomics">
        <title>An improved genome release (version Mt4.0) for the model legume Medicago truncatula.</title>
        <authorList>
            <person name="Tang H."/>
            <person name="Krishnakumar V."/>
            <person name="Bidwell S."/>
            <person name="Rosen B."/>
            <person name="Chan A."/>
            <person name="Zhou S."/>
            <person name="Gentzbittel L."/>
            <person name="Childs K.L."/>
            <person name="Yandell M."/>
            <person name="Gundlach H."/>
            <person name="Mayer K.F."/>
            <person name="Schwartz D.C."/>
            <person name="Town C.D."/>
        </authorList>
    </citation>
    <scope>GENOME REANNOTATION</scope>
    <source>
        <strain evidence="2">A17</strain>
        <strain evidence="4 5">cv. Jemalong A17</strain>
    </source>
</reference>
<dbReference type="EMBL" id="CM001224">
    <property type="protein sequence ID" value="KEH19145.1"/>
    <property type="molecule type" value="Genomic_DNA"/>
</dbReference>
<evidence type="ECO:0000313" key="4">
    <source>
        <dbReference type="EnsemblPlants" id="KEH19145"/>
    </source>
</evidence>
<feature type="transmembrane region" description="Helical" evidence="1">
    <location>
        <begin position="68"/>
        <end position="89"/>
    </location>
</feature>
<reference evidence="6" key="4">
    <citation type="journal article" date="2018" name="Nat. Plants">
        <title>Whole-genome landscape of Medicago truncatula symbiotic genes.</title>
        <authorList>
            <person name="Pecrix Y."/>
            <person name="Staton S.E."/>
            <person name="Sallet E."/>
            <person name="Lelandais-Briere C."/>
            <person name="Moreau S."/>
            <person name="Carrere S."/>
            <person name="Blein T."/>
            <person name="Jardinaud M.F."/>
            <person name="Latrasse D."/>
            <person name="Zouine M."/>
            <person name="Zahm M."/>
            <person name="Kreplak J."/>
            <person name="Mayjonade B."/>
            <person name="Satge C."/>
            <person name="Perez M."/>
            <person name="Cauet S."/>
            <person name="Marande W."/>
            <person name="Chantry-Darmon C."/>
            <person name="Lopez-Roques C."/>
            <person name="Bouchez O."/>
            <person name="Berard A."/>
            <person name="Debelle F."/>
            <person name="Munos S."/>
            <person name="Bendahmane A."/>
            <person name="Berges H."/>
            <person name="Niebel A."/>
            <person name="Buitink J."/>
            <person name="Frugier F."/>
            <person name="Benhamed M."/>
            <person name="Crespi M."/>
            <person name="Gouzy J."/>
            <person name="Gamas P."/>
        </authorList>
    </citation>
    <scope>NUCLEOTIDE SEQUENCE [LARGE SCALE GENOMIC DNA]</scope>
    <source>
        <strain evidence="6">cv. Jemalong A17</strain>
    </source>
</reference>